<reference evidence="2" key="1">
    <citation type="submission" date="2023-08" db="EMBL/GenBank/DDBJ databases">
        <title>WGS of Aeromonas isolates.</title>
        <authorList>
            <person name="Lee H."/>
        </authorList>
    </citation>
    <scope>NUCLEOTIDE SEQUENCE</scope>
    <source>
        <strain evidence="2">SL22</strain>
    </source>
</reference>
<dbReference type="AlphaFoldDB" id="A0AAW7HVT7"/>
<comment type="caution">
    <text evidence="2">The sequence shown here is derived from an EMBL/GenBank/DDBJ whole genome shotgun (WGS) entry which is preliminary data.</text>
</comment>
<gene>
    <name evidence="2" type="ORF">OB959_07290</name>
</gene>
<organism evidence="2 3">
    <name type="scientific">Aeromonas bestiarum</name>
    <dbReference type="NCBI Taxonomy" id="105751"/>
    <lineage>
        <taxon>Bacteria</taxon>
        <taxon>Pseudomonadati</taxon>
        <taxon>Pseudomonadota</taxon>
        <taxon>Gammaproteobacteria</taxon>
        <taxon>Aeromonadales</taxon>
        <taxon>Aeromonadaceae</taxon>
        <taxon>Aeromonas</taxon>
    </lineage>
</organism>
<evidence type="ECO:0000256" key="1">
    <source>
        <dbReference type="SAM" id="SignalP"/>
    </source>
</evidence>
<protein>
    <submittedName>
        <fullName evidence="2">Uncharacterized protein</fullName>
    </submittedName>
</protein>
<dbReference type="Proteomes" id="UP001168216">
    <property type="component" value="Unassembled WGS sequence"/>
</dbReference>
<evidence type="ECO:0000313" key="2">
    <source>
        <dbReference type="EMBL" id="MDM5139601.1"/>
    </source>
</evidence>
<sequence length="160" mass="17510">MKHCLLLLMLISPVALADAVNIHPFPKGAQGILSVERLTQGKLLWLQGRVGEGSYTRVDGEGRHCTIKVPVAVGRVANTGLGIDAVEGLSIIVMNKQLSEALIKGNRINSNEWQFVALAERRAADGYIVKGIAADEGFVLNSKRRWISWLLDEAPMQHCQ</sequence>
<name>A0AAW7HVT7_9GAMM</name>
<feature type="signal peptide" evidence="1">
    <location>
        <begin position="1"/>
        <end position="17"/>
    </location>
</feature>
<dbReference type="EMBL" id="JAOPLV010000002">
    <property type="protein sequence ID" value="MDM5139601.1"/>
    <property type="molecule type" value="Genomic_DNA"/>
</dbReference>
<feature type="chain" id="PRO_5043678454" evidence="1">
    <location>
        <begin position="18"/>
        <end position="160"/>
    </location>
</feature>
<accession>A0AAW7HVT7</accession>
<dbReference type="RefSeq" id="WP_290021591.1">
    <property type="nucleotide sequence ID" value="NZ_JAOPLV010000002.1"/>
</dbReference>
<keyword evidence="1" id="KW-0732">Signal</keyword>
<proteinExistence type="predicted"/>
<evidence type="ECO:0000313" key="3">
    <source>
        <dbReference type="Proteomes" id="UP001168216"/>
    </source>
</evidence>